<accession>A0A8S5NLX6</accession>
<reference evidence="1" key="1">
    <citation type="journal article" date="2021" name="Proc. Natl. Acad. Sci. U.S.A.">
        <title>A Catalog of Tens of Thousands of Viruses from Human Metagenomes Reveals Hidden Associations with Chronic Diseases.</title>
        <authorList>
            <person name="Tisza M.J."/>
            <person name="Buck C.B."/>
        </authorList>
    </citation>
    <scope>NUCLEOTIDE SEQUENCE</scope>
    <source>
        <strain evidence="1">CtkOm7</strain>
    </source>
</reference>
<organism evidence="1">
    <name type="scientific">Myoviridae sp. ctkOm7</name>
    <dbReference type="NCBI Taxonomy" id="2826690"/>
    <lineage>
        <taxon>Viruses</taxon>
        <taxon>Duplodnaviria</taxon>
        <taxon>Heunggongvirae</taxon>
        <taxon>Uroviricota</taxon>
        <taxon>Caudoviricetes</taxon>
    </lineage>
</organism>
<name>A0A8S5NLX6_9CAUD</name>
<dbReference type="EMBL" id="BK015199">
    <property type="protein sequence ID" value="DAD95705.1"/>
    <property type="molecule type" value="Genomic_DNA"/>
</dbReference>
<proteinExistence type="predicted"/>
<sequence length="45" mass="5173">MAGTLKKKPGTNPRPLSYISPQRAFAVLMRIYILLARITKRDRET</sequence>
<evidence type="ECO:0000313" key="1">
    <source>
        <dbReference type="EMBL" id="DAD95705.1"/>
    </source>
</evidence>
<protein>
    <submittedName>
        <fullName evidence="1">Uncharacterized protein</fullName>
    </submittedName>
</protein>